<dbReference type="EMBL" id="JANBUY010000133">
    <property type="protein sequence ID" value="KAJ2863181.1"/>
    <property type="molecule type" value="Genomic_DNA"/>
</dbReference>
<evidence type="ECO:0000313" key="3">
    <source>
        <dbReference type="Proteomes" id="UP001140074"/>
    </source>
</evidence>
<keyword evidence="1" id="KW-0812">Transmembrane</keyword>
<evidence type="ECO:0008006" key="4">
    <source>
        <dbReference type="Google" id="ProtNLM"/>
    </source>
</evidence>
<dbReference type="PANTHER" id="PTHR41390:SF1">
    <property type="entry name" value="NADH-UBIQUINONE OXIDOREDUCTASE 213 KDA SUBUNIT"/>
    <property type="match status" value="1"/>
</dbReference>
<dbReference type="PANTHER" id="PTHR41390">
    <property type="entry name" value="CHROMOSOME 7, WHOLE GENOME SHOTGUN SEQUENCE"/>
    <property type="match status" value="1"/>
</dbReference>
<dbReference type="AlphaFoldDB" id="A0A9W8IQH9"/>
<keyword evidence="3" id="KW-1185">Reference proteome</keyword>
<evidence type="ECO:0000256" key="1">
    <source>
        <dbReference type="SAM" id="Phobius"/>
    </source>
</evidence>
<keyword evidence="1" id="KW-1133">Transmembrane helix</keyword>
<feature type="transmembrane region" description="Helical" evidence="1">
    <location>
        <begin position="91"/>
        <end position="110"/>
    </location>
</feature>
<reference evidence="2" key="1">
    <citation type="submission" date="2022-07" db="EMBL/GenBank/DDBJ databases">
        <title>Phylogenomic reconstructions and comparative analyses of Kickxellomycotina fungi.</title>
        <authorList>
            <person name="Reynolds N.K."/>
            <person name="Stajich J.E."/>
            <person name="Barry K."/>
            <person name="Grigoriev I.V."/>
            <person name="Crous P."/>
            <person name="Smith M.E."/>
        </authorList>
    </citation>
    <scope>NUCLEOTIDE SEQUENCE</scope>
    <source>
        <strain evidence="2">RSA 476</strain>
    </source>
</reference>
<proteinExistence type="predicted"/>
<name>A0A9W8IQH9_9FUNG</name>
<accession>A0A9W8IQH9</accession>
<comment type="caution">
    <text evidence="2">The sequence shown here is derived from an EMBL/GenBank/DDBJ whole genome shotgun (WGS) entry which is preliminary data.</text>
</comment>
<feature type="transmembrane region" description="Helical" evidence="1">
    <location>
        <begin position="14"/>
        <end position="35"/>
    </location>
</feature>
<sequence>MSFLLKDRDARKRILWGTAGLGVAGAAIGLNLAILRNLQPIRRHALTMATNWSLYGLFFLTNREALLHERLTKKESLHLRPLLSARETDEMFSSVVAGGITGGILSFITFGRRAAIFSGIGFFALVSAAGQYSFTVWNRWRRERILRDMAGKQHGAVIESDTSGLFAKMGAKLRQSLLVDPISRLPDWFPLRRLSSTEYRGILELRREEVRVELSSLRAAISAMDSREQALLNKLASYH</sequence>
<organism evidence="2 3">
    <name type="scientific">Coemansia aciculifera</name>
    <dbReference type="NCBI Taxonomy" id="417176"/>
    <lineage>
        <taxon>Eukaryota</taxon>
        <taxon>Fungi</taxon>
        <taxon>Fungi incertae sedis</taxon>
        <taxon>Zoopagomycota</taxon>
        <taxon>Kickxellomycotina</taxon>
        <taxon>Kickxellomycetes</taxon>
        <taxon>Kickxellales</taxon>
        <taxon>Kickxellaceae</taxon>
        <taxon>Coemansia</taxon>
    </lineage>
</organism>
<gene>
    <name evidence="2" type="ORF">GGH94_003766</name>
</gene>
<evidence type="ECO:0000313" key="2">
    <source>
        <dbReference type="EMBL" id="KAJ2863181.1"/>
    </source>
</evidence>
<feature type="transmembrane region" description="Helical" evidence="1">
    <location>
        <begin position="116"/>
        <end position="137"/>
    </location>
</feature>
<dbReference type="Proteomes" id="UP001140074">
    <property type="component" value="Unassembled WGS sequence"/>
</dbReference>
<keyword evidence="1" id="KW-0472">Membrane</keyword>
<protein>
    <recommendedName>
        <fullName evidence="4">Transmembrane protein</fullName>
    </recommendedName>
</protein>